<feature type="compositionally biased region" description="Polar residues" evidence="2">
    <location>
        <begin position="221"/>
        <end position="233"/>
    </location>
</feature>
<feature type="region of interest" description="Disordered" evidence="2">
    <location>
        <begin position="288"/>
        <end position="347"/>
    </location>
</feature>
<feature type="compositionally biased region" description="Low complexity" evidence="2">
    <location>
        <begin position="290"/>
        <end position="310"/>
    </location>
</feature>
<evidence type="ECO:0008006" key="5">
    <source>
        <dbReference type="Google" id="ProtNLM"/>
    </source>
</evidence>
<evidence type="ECO:0000256" key="1">
    <source>
        <dbReference type="SAM" id="Coils"/>
    </source>
</evidence>
<evidence type="ECO:0000313" key="3">
    <source>
        <dbReference type="EMBL" id="KAK1765401.1"/>
    </source>
</evidence>
<dbReference type="AlphaFoldDB" id="A0AAJ0FEB1"/>
<protein>
    <recommendedName>
        <fullName evidence="5">C2H2-type domain-containing protein</fullName>
    </recommendedName>
</protein>
<gene>
    <name evidence="3" type="ORF">QBC33DRAFT_544227</name>
</gene>
<organism evidence="3 4">
    <name type="scientific">Phialemonium atrogriseum</name>
    <dbReference type="NCBI Taxonomy" id="1093897"/>
    <lineage>
        <taxon>Eukaryota</taxon>
        <taxon>Fungi</taxon>
        <taxon>Dikarya</taxon>
        <taxon>Ascomycota</taxon>
        <taxon>Pezizomycotina</taxon>
        <taxon>Sordariomycetes</taxon>
        <taxon>Sordariomycetidae</taxon>
        <taxon>Cephalothecales</taxon>
        <taxon>Cephalothecaceae</taxon>
        <taxon>Phialemonium</taxon>
    </lineage>
</organism>
<dbReference type="EMBL" id="MU839015">
    <property type="protein sequence ID" value="KAK1765401.1"/>
    <property type="molecule type" value="Genomic_DNA"/>
</dbReference>
<proteinExistence type="predicted"/>
<reference evidence="3" key="1">
    <citation type="submission" date="2023-06" db="EMBL/GenBank/DDBJ databases">
        <title>Genome-scale phylogeny and comparative genomics of the fungal order Sordariales.</title>
        <authorList>
            <consortium name="Lawrence Berkeley National Laboratory"/>
            <person name="Hensen N."/>
            <person name="Bonometti L."/>
            <person name="Westerberg I."/>
            <person name="Brannstrom I.O."/>
            <person name="Guillou S."/>
            <person name="Cros-Aarteil S."/>
            <person name="Calhoun S."/>
            <person name="Haridas S."/>
            <person name="Kuo A."/>
            <person name="Mondo S."/>
            <person name="Pangilinan J."/>
            <person name="Riley R."/>
            <person name="Labutti K."/>
            <person name="Andreopoulos B."/>
            <person name="Lipzen A."/>
            <person name="Chen C."/>
            <person name="Yanf M."/>
            <person name="Daum C."/>
            <person name="Ng V."/>
            <person name="Clum A."/>
            <person name="Steindorff A."/>
            <person name="Ohm R."/>
            <person name="Martin F."/>
            <person name="Silar P."/>
            <person name="Natvig D."/>
            <person name="Lalanne C."/>
            <person name="Gautier V."/>
            <person name="Ament-Velasquez S.L."/>
            <person name="Kruys A."/>
            <person name="Hutchinson M.I."/>
            <person name="Powell A.J."/>
            <person name="Barry K."/>
            <person name="Miller A.N."/>
            <person name="Grigoriev I.V."/>
            <person name="Debuchy R."/>
            <person name="Gladieux P."/>
            <person name="Thoren M.H."/>
            <person name="Johannesson H."/>
        </authorList>
    </citation>
    <scope>NUCLEOTIDE SEQUENCE</scope>
    <source>
        <strain evidence="3">8032-3</strain>
    </source>
</reference>
<feature type="region of interest" description="Disordered" evidence="2">
    <location>
        <begin position="484"/>
        <end position="503"/>
    </location>
</feature>
<dbReference type="PANTHER" id="PTHR38166:SF1">
    <property type="entry name" value="C2H2-TYPE DOMAIN-CONTAINING PROTEIN"/>
    <property type="match status" value="1"/>
</dbReference>
<name>A0AAJ0FEB1_9PEZI</name>
<dbReference type="Proteomes" id="UP001244011">
    <property type="component" value="Unassembled WGS sequence"/>
</dbReference>
<feature type="compositionally biased region" description="Low complexity" evidence="2">
    <location>
        <begin position="484"/>
        <end position="501"/>
    </location>
</feature>
<feature type="compositionally biased region" description="Basic and acidic residues" evidence="2">
    <location>
        <begin position="92"/>
        <end position="108"/>
    </location>
</feature>
<keyword evidence="1" id="KW-0175">Coiled coil</keyword>
<feature type="coiled-coil region" evidence="1">
    <location>
        <begin position="615"/>
        <end position="652"/>
    </location>
</feature>
<evidence type="ECO:0000256" key="2">
    <source>
        <dbReference type="SAM" id="MobiDB-lite"/>
    </source>
</evidence>
<dbReference type="GeneID" id="85311615"/>
<dbReference type="RefSeq" id="XP_060281614.1">
    <property type="nucleotide sequence ID" value="XM_060428428.1"/>
</dbReference>
<feature type="compositionally biased region" description="Polar residues" evidence="2">
    <location>
        <begin position="75"/>
        <end position="88"/>
    </location>
</feature>
<feature type="region of interest" description="Disordered" evidence="2">
    <location>
        <begin position="75"/>
        <end position="125"/>
    </location>
</feature>
<evidence type="ECO:0000313" key="4">
    <source>
        <dbReference type="Proteomes" id="UP001244011"/>
    </source>
</evidence>
<feature type="region of interest" description="Disordered" evidence="2">
    <location>
        <begin position="185"/>
        <end position="234"/>
    </location>
</feature>
<sequence length="683" mass="74248">MERNSHPVKPHIHDDDDDGFVEFRALKALHGEGPNWNAPFWKTHKVSEEGSKRLVQPFASPSNDVPACPSLCSKTTFSESQDGQSSISPCRETIRRPGEPKSSTHESPKAPCTAAPSNRGTAQIPKAISPNSALSVVPVLHPTHIQNILDPRRLEAPPEALLKGLCSSPGLQSWSPYPTGSIPKNPCCELDDHGSNNSQDSRGEDPAQDVQEFESDWETVTEGSTSSRCSTPSHALVGGMTSSPPIGSLQSGIVRSLAWILNPFPITAGSLRAVTLNDCMGQGAGRSQFGTATDTAGSSSSGGSSQTGAGNKRSIGSSDGDQGHDENNDQARKHFKGGQTGAALAGPTSSKRFACPFQKLKGQAIPHCSMPSYQNRSGGYETFSRVKSHVLKRHNPAVWCHHCWSFCKTEEAARQHESETKCSTASCQETLMAPHQVAHIRRVFKHGTDEDKWYNLFEYLFPHLLPTIYTPYYDPVLPYAPTPSQFSLQSESSGSGSTASQVYRGQGFTTSSNTAAEDIRDPADLDMSAEFSNDALAMPLSYIPEDSATNSDMATYASLAAAAPMQLSSASAFGFESNTEGFIQPQQATALTPTLPNSNIPESQNQEDNPHRQIIMELQQNNKQLRSEVERYRRIIQEAREHTDRLSELQEGFAIELLSSRPEHQGRVKELFSVVRGLRNSLG</sequence>
<comment type="caution">
    <text evidence="3">The sequence shown here is derived from an EMBL/GenBank/DDBJ whole genome shotgun (WGS) entry which is preliminary data.</text>
</comment>
<feature type="compositionally biased region" description="Basic and acidic residues" evidence="2">
    <location>
        <begin position="321"/>
        <end position="332"/>
    </location>
</feature>
<dbReference type="PANTHER" id="PTHR38166">
    <property type="entry name" value="C2H2-TYPE DOMAIN-CONTAINING PROTEIN-RELATED"/>
    <property type="match status" value="1"/>
</dbReference>
<keyword evidence="4" id="KW-1185">Reference proteome</keyword>
<accession>A0AAJ0FEB1</accession>